<evidence type="ECO:0000313" key="8">
    <source>
        <dbReference type="Proteomes" id="UP000001194"/>
    </source>
</evidence>
<keyword evidence="2" id="KW-0238">DNA-binding</keyword>
<dbReference type="SUPFAM" id="SSF46689">
    <property type="entry name" value="Homeodomain-like"/>
    <property type="match status" value="2"/>
</dbReference>
<name>B0CXT3_LACBS</name>
<dbReference type="GO" id="GO:0003700">
    <property type="term" value="F:DNA-binding transcription factor activity"/>
    <property type="evidence" value="ECO:0007669"/>
    <property type="project" value="TreeGrafter"/>
</dbReference>
<dbReference type="Gene3D" id="1.10.10.60">
    <property type="entry name" value="Homeodomain-like"/>
    <property type="match status" value="2"/>
</dbReference>
<dbReference type="RefSeq" id="XP_001877043.1">
    <property type="nucleotide sequence ID" value="XM_001877008.1"/>
</dbReference>
<dbReference type="InterPro" id="IPR001005">
    <property type="entry name" value="SANT/Myb"/>
</dbReference>
<dbReference type="FunCoup" id="B0CXT3">
    <property type="interactions" value="178"/>
</dbReference>
<dbReference type="GeneID" id="6072848"/>
<dbReference type="PANTHER" id="PTHR46380:SF2">
    <property type="entry name" value="CYCLIN-D-BINDING MYB-LIKE TRANSCRIPTION FACTOR 1"/>
    <property type="match status" value="1"/>
</dbReference>
<evidence type="ECO:0000313" key="7">
    <source>
        <dbReference type="EMBL" id="EDR12779.1"/>
    </source>
</evidence>
<dbReference type="KEGG" id="lbc:LACBIDRAFT_311603"/>
<dbReference type="InterPro" id="IPR017930">
    <property type="entry name" value="Myb_dom"/>
</dbReference>
<feature type="region of interest" description="Disordered" evidence="4">
    <location>
        <begin position="355"/>
        <end position="407"/>
    </location>
</feature>
<feature type="domain" description="Myb-like" evidence="5">
    <location>
        <begin position="150"/>
        <end position="199"/>
    </location>
</feature>
<evidence type="ECO:0000256" key="4">
    <source>
        <dbReference type="SAM" id="MobiDB-lite"/>
    </source>
</evidence>
<dbReference type="PANTHER" id="PTHR46380">
    <property type="entry name" value="CYCLIN-D-BINDING MYB-LIKE TRANSCRIPTION FACTOR 1"/>
    <property type="match status" value="1"/>
</dbReference>
<evidence type="ECO:0000259" key="5">
    <source>
        <dbReference type="PROSITE" id="PS50090"/>
    </source>
</evidence>
<feature type="domain" description="HTH myb-type" evidence="6">
    <location>
        <begin position="150"/>
        <end position="203"/>
    </location>
</feature>
<dbReference type="HOGENOM" id="CLU_025459_1_0_1"/>
<dbReference type="InParanoid" id="B0CXT3"/>
<dbReference type="STRING" id="486041.B0CXT3"/>
<organism evidence="8">
    <name type="scientific">Laccaria bicolor (strain S238N-H82 / ATCC MYA-4686)</name>
    <name type="common">Bicoloured deceiver</name>
    <name type="synonym">Laccaria laccata var. bicolor</name>
    <dbReference type="NCBI Taxonomy" id="486041"/>
    <lineage>
        <taxon>Eukaryota</taxon>
        <taxon>Fungi</taxon>
        <taxon>Dikarya</taxon>
        <taxon>Basidiomycota</taxon>
        <taxon>Agaricomycotina</taxon>
        <taxon>Agaricomycetes</taxon>
        <taxon>Agaricomycetidae</taxon>
        <taxon>Agaricales</taxon>
        <taxon>Agaricineae</taxon>
        <taxon>Hydnangiaceae</taxon>
        <taxon>Laccaria</taxon>
    </lineage>
</organism>
<keyword evidence="8" id="KW-1185">Reference proteome</keyword>
<reference evidence="7 8" key="1">
    <citation type="journal article" date="2008" name="Nature">
        <title>The genome of Laccaria bicolor provides insights into mycorrhizal symbiosis.</title>
        <authorList>
            <person name="Martin F."/>
            <person name="Aerts A."/>
            <person name="Ahren D."/>
            <person name="Brun A."/>
            <person name="Danchin E.G.J."/>
            <person name="Duchaussoy F."/>
            <person name="Gibon J."/>
            <person name="Kohler A."/>
            <person name="Lindquist E."/>
            <person name="Pereda V."/>
            <person name="Salamov A."/>
            <person name="Shapiro H.J."/>
            <person name="Wuyts J."/>
            <person name="Blaudez D."/>
            <person name="Buee M."/>
            <person name="Brokstein P."/>
            <person name="Canbaeck B."/>
            <person name="Cohen D."/>
            <person name="Courty P.E."/>
            <person name="Coutinho P.M."/>
            <person name="Delaruelle C."/>
            <person name="Detter J.C."/>
            <person name="Deveau A."/>
            <person name="DiFazio S."/>
            <person name="Duplessis S."/>
            <person name="Fraissinet-Tachet L."/>
            <person name="Lucic E."/>
            <person name="Frey-Klett P."/>
            <person name="Fourrey C."/>
            <person name="Feussner I."/>
            <person name="Gay G."/>
            <person name="Grimwood J."/>
            <person name="Hoegger P.J."/>
            <person name="Jain P."/>
            <person name="Kilaru S."/>
            <person name="Labbe J."/>
            <person name="Lin Y.C."/>
            <person name="Legue V."/>
            <person name="Le Tacon F."/>
            <person name="Marmeisse R."/>
            <person name="Melayah D."/>
            <person name="Montanini B."/>
            <person name="Muratet M."/>
            <person name="Nehls U."/>
            <person name="Niculita-Hirzel H."/>
            <person name="Oudot-Le Secq M.P."/>
            <person name="Peter M."/>
            <person name="Quesneville H."/>
            <person name="Rajashekar B."/>
            <person name="Reich M."/>
            <person name="Rouhier N."/>
            <person name="Schmutz J."/>
            <person name="Yin T."/>
            <person name="Chalot M."/>
            <person name="Henrissat B."/>
            <person name="Kuees U."/>
            <person name="Lucas S."/>
            <person name="Van de Peer Y."/>
            <person name="Podila G.K."/>
            <person name="Polle A."/>
            <person name="Pukkila P.J."/>
            <person name="Richardson P.M."/>
            <person name="Rouze P."/>
            <person name="Sanders I.R."/>
            <person name="Stajich J.E."/>
            <person name="Tunlid A."/>
            <person name="Tuskan G."/>
            <person name="Grigoriev I.V."/>
        </authorList>
    </citation>
    <scope>NUCLEOTIDE SEQUENCE [LARGE SCALE GENOMIC DNA]</scope>
    <source>
        <strain evidence="8">S238N-H82 / ATCC MYA-4686</strain>
    </source>
</reference>
<dbReference type="OrthoDB" id="39591at2759"/>
<dbReference type="PROSITE" id="PS51294">
    <property type="entry name" value="HTH_MYB"/>
    <property type="match status" value="1"/>
</dbReference>
<dbReference type="GO" id="GO:0000976">
    <property type="term" value="F:transcription cis-regulatory region binding"/>
    <property type="evidence" value="ECO:0007669"/>
    <property type="project" value="TreeGrafter"/>
</dbReference>
<feature type="domain" description="Myb-like" evidence="5">
    <location>
        <begin position="202"/>
        <end position="263"/>
    </location>
</feature>
<dbReference type="AlphaFoldDB" id="B0CXT3"/>
<comment type="subcellular location">
    <subcellularLocation>
        <location evidence="1">Nucleus</location>
    </subcellularLocation>
</comment>
<gene>
    <name evidence="7" type="ORF">LACBIDRAFT_311603</name>
</gene>
<evidence type="ECO:0000256" key="1">
    <source>
        <dbReference type="ARBA" id="ARBA00004123"/>
    </source>
</evidence>
<dbReference type="PROSITE" id="PS50090">
    <property type="entry name" value="MYB_LIKE"/>
    <property type="match status" value="2"/>
</dbReference>
<evidence type="ECO:0000259" key="6">
    <source>
        <dbReference type="PROSITE" id="PS51294"/>
    </source>
</evidence>
<sequence length="407" mass="46449">MPEPVPPTPLGQLPVASNAILGLPPKAPAPPNVPLRKSERSFGATDSHTSPDHAYLLANKWLNASKLSELVANQGLVYKKGKFSTIEDRQLEAAIEHYKVSKQVTDEQIQELVFPQNEKNKDNAFWSELTSAVAQRPIIAVYHHVRRMRHPNRLQGPWKRDENDRLKQAVADLGQQWEKVADRVGRPSSDCRDRYRNHILNRDIRVSGHWSKEEEDKLTRIVTDMTINQGKDADNDVFWGRVSELMGGTRGRQQCRIKWTDALNKTIKNRGQKPRWSQQDAFILVHKVDSLNVRDDTEIDWKTIPDPDWNLWSAHTLQRRWMTMKKAIKGWYDMRHEEIMDILREKKAQLPPVAPAPVTRKRKERKVTSAADIIETDVRTAGSSTGPGTLAANEDSESSSDESTDSE</sequence>
<evidence type="ECO:0000256" key="3">
    <source>
        <dbReference type="ARBA" id="ARBA00023242"/>
    </source>
</evidence>
<dbReference type="Proteomes" id="UP000001194">
    <property type="component" value="Unassembled WGS sequence"/>
</dbReference>
<protein>
    <submittedName>
        <fullName evidence="7">Predicted protein</fullName>
    </submittedName>
</protein>
<keyword evidence="3" id="KW-0539">Nucleus</keyword>
<dbReference type="EMBL" id="DS547094">
    <property type="protein sequence ID" value="EDR12779.1"/>
    <property type="molecule type" value="Genomic_DNA"/>
</dbReference>
<accession>B0CXT3</accession>
<dbReference type="CDD" id="cd00167">
    <property type="entry name" value="SANT"/>
    <property type="match status" value="2"/>
</dbReference>
<dbReference type="InterPro" id="IPR051651">
    <property type="entry name" value="DMTF1_DNA-bind_reg"/>
</dbReference>
<feature type="region of interest" description="Disordered" evidence="4">
    <location>
        <begin position="23"/>
        <end position="49"/>
    </location>
</feature>
<evidence type="ECO:0000256" key="2">
    <source>
        <dbReference type="ARBA" id="ARBA00023125"/>
    </source>
</evidence>
<proteinExistence type="predicted"/>
<dbReference type="InterPro" id="IPR009057">
    <property type="entry name" value="Homeodomain-like_sf"/>
</dbReference>
<feature type="compositionally biased region" description="Acidic residues" evidence="4">
    <location>
        <begin position="394"/>
        <end position="407"/>
    </location>
</feature>
<dbReference type="SMART" id="SM00717">
    <property type="entry name" value="SANT"/>
    <property type="match status" value="4"/>
</dbReference>
<dbReference type="GO" id="GO:0005634">
    <property type="term" value="C:nucleus"/>
    <property type="evidence" value="ECO:0007669"/>
    <property type="project" value="UniProtKB-SubCell"/>
</dbReference>
<dbReference type="Pfam" id="PF00249">
    <property type="entry name" value="Myb_DNA-binding"/>
    <property type="match status" value="1"/>
</dbReference>